<gene>
    <name evidence="1" type="ORF">METZ01_LOCUS197031</name>
</gene>
<organism evidence="1">
    <name type="scientific">marine metagenome</name>
    <dbReference type="NCBI Taxonomy" id="408172"/>
    <lineage>
        <taxon>unclassified sequences</taxon>
        <taxon>metagenomes</taxon>
        <taxon>ecological metagenomes</taxon>
    </lineage>
</organism>
<reference evidence="1" key="1">
    <citation type="submission" date="2018-05" db="EMBL/GenBank/DDBJ databases">
        <authorList>
            <person name="Lanie J.A."/>
            <person name="Ng W.-L."/>
            <person name="Kazmierczak K.M."/>
            <person name="Andrzejewski T.M."/>
            <person name="Davidsen T.M."/>
            <person name="Wayne K.J."/>
            <person name="Tettelin H."/>
            <person name="Glass J.I."/>
            <person name="Rusch D."/>
            <person name="Podicherti R."/>
            <person name="Tsui H.-C.T."/>
            <person name="Winkler M.E."/>
        </authorList>
    </citation>
    <scope>NUCLEOTIDE SEQUENCE</scope>
</reference>
<feature type="non-terminal residue" evidence="1">
    <location>
        <position position="1"/>
    </location>
</feature>
<accession>A0A382E2X6</accession>
<dbReference type="AlphaFoldDB" id="A0A382E2X6"/>
<proteinExistence type="predicted"/>
<sequence length="77" mass="8220">WCPSTGPTGCWPPCCGNRISGTGWLCGRGSAWYSTISGSFTDGRGKPTRSAVCRAVIWLGTGWRDDISPVTVVKMPN</sequence>
<feature type="non-terminal residue" evidence="1">
    <location>
        <position position="77"/>
    </location>
</feature>
<evidence type="ECO:0000313" key="1">
    <source>
        <dbReference type="EMBL" id="SVB44177.1"/>
    </source>
</evidence>
<dbReference type="EMBL" id="UINC01042056">
    <property type="protein sequence ID" value="SVB44177.1"/>
    <property type="molecule type" value="Genomic_DNA"/>
</dbReference>
<protein>
    <submittedName>
        <fullName evidence="1">Uncharacterized protein</fullName>
    </submittedName>
</protein>
<name>A0A382E2X6_9ZZZZ</name>